<reference evidence="2 3" key="1">
    <citation type="submission" date="2019-02" db="EMBL/GenBank/DDBJ databases">
        <title>Deep-cultivation of Planctomycetes and their phenomic and genomic characterization uncovers novel biology.</title>
        <authorList>
            <person name="Wiegand S."/>
            <person name="Jogler M."/>
            <person name="Boedeker C."/>
            <person name="Pinto D."/>
            <person name="Vollmers J."/>
            <person name="Rivas-Marin E."/>
            <person name="Kohn T."/>
            <person name="Peeters S.H."/>
            <person name="Heuer A."/>
            <person name="Rast P."/>
            <person name="Oberbeckmann S."/>
            <person name="Bunk B."/>
            <person name="Jeske O."/>
            <person name="Meyerdierks A."/>
            <person name="Storesund J.E."/>
            <person name="Kallscheuer N."/>
            <person name="Luecker S."/>
            <person name="Lage O.M."/>
            <person name="Pohl T."/>
            <person name="Merkel B.J."/>
            <person name="Hornburger P."/>
            <person name="Mueller R.-W."/>
            <person name="Bruemmer F."/>
            <person name="Labrenz M."/>
            <person name="Spormann A.M."/>
            <person name="Op den Camp H."/>
            <person name="Overmann J."/>
            <person name="Amann R."/>
            <person name="Jetten M.S.M."/>
            <person name="Mascher T."/>
            <person name="Medema M.H."/>
            <person name="Devos D.P."/>
            <person name="Kaster A.-K."/>
            <person name="Ovreas L."/>
            <person name="Rohde M."/>
            <person name="Galperin M.Y."/>
            <person name="Jogler C."/>
        </authorList>
    </citation>
    <scope>NUCLEOTIDE SEQUENCE [LARGE SCALE GENOMIC DNA]</scope>
    <source>
        <strain evidence="2 3">KS4</strain>
    </source>
</reference>
<dbReference type="Gene3D" id="3.30.700.10">
    <property type="entry name" value="Glycoprotein, Type 4 Pilin"/>
    <property type="match status" value="1"/>
</dbReference>
<feature type="transmembrane region" description="Helical" evidence="1">
    <location>
        <begin position="12"/>
        <end position="38"/>
    </location>
</feature>
<dbReference type="SUPFAM" id="SSF54523">
    <property type="entry name" value="Pili subunits"/>
    <property type="match status" value="1"/>
</dbReference>
<organism evidence="2 3">
    <name type="scientific">Poriferisphaera corsica</name>
    <dbReference type="NCBI Taxonomy" id="2528020"/>
    <lineage>
        <taxon>Bacteria</taxon>
        <taxon>Pseudomonadati</taxon>
        <taxon>Planctomycetota</taxon>
        <taxon>Phycisphaerae</taxon>
        <taxon>Phycisphaerales</taxon>
        <taxon>Phycisphaeraceae</taxon>
        <taxon>Poriferisphaera</taxon>
    </lineage>
</organism>
<dbReference type="InterPro" id="IPR045584">
    <property type="entry name" value="Pilin-like"/>
</dbReference>
<protein>
    <recommendedName>
        <fullName evidence="4">DUF1559 domain-containing protein</fullName>
    </recommendedName>
</protein>
<name>A0A517YV54_9BACT</name>
<dbReference type="RefSeq" id="WP_200761155.1">
    <property type="nucleotide sequence ID" value="NZ_CP036425.1"/>
</dbReference>
<gene>
    <name evidence="2" type="ORF">KS4_21800</name>
</gene>
<evidence type="ECO:0000313" key="2">
    <source>
        <dbReference type="EMBL" id="QDU34118.1"/>
    </source>
</evidence>
<evidence type="ECO:0000256" key="1">
    <source>
        <dbReference type="SAM" id="Phobius"/>
    </source>
</evidence>
<dbReference type="InterPro" id="IPR012902">
    <property type="entry name" value="N_methyl_site"/>
</dbReference>
<keyword evidence="3" id="KW-1185">Reference proteome</keyword>
<proteinExistence type="predicted"/>
<keyword evidence="1" id="KW-0812">Transmembrane</keyword>
<sequence>MTTITRRNTGKTAFTLIELLVVISIIAILIGILLPALAKARQSAQTVNCGQNLRQIGIAILAYTVNENGHIPLSEAPANFNPPNFYQGKDIPTSQIQIGGSPSARVGIGILFNTYLSDSRAYFCPGDDDLDNADEELAKVVTGDAVYCSYYYRNVPESKNTMIENLGTWKNDDNESIPISALALDRNSLPEFSNYGVYPQTNHFGTAVNILHTDGHVSLNSDDGTQFSIPADTNIFNPVETVAALETIFHNADQAQ</sequence>
<dbReference type="PANTHER" id="PTHR30093">
    <property type="entry name" value="GENERAL SECRETION PATHWAY PROTEIN G"/>
    <property type="match status" value="1"/>
</dbReference>
<dbReference type="Proteomes" id="UP000317369">
    <property type="component" value="Chromosome"/>
</dbReference>
<dbReference type="KEGG" id="pcor:KS4_21800"/>
<dbReference type="AlphaFoldDB" id="A0A517YV54"/>
<dbReference type="NCBIfam" id="TIGR02532">
    <property type="entry name" value="IV_pilin_GFxxxE"/>
    <property type="match status" value="1"/>
</dbReference>
<evidence type="ECO:0000313" key="3">
    <source>
        <dbReference type="Proteomes" id="UP000317369"/>
    </source>
</evidence>
<evidence type="ECO:0008006" key="4">
    <source>
        <dbReference type="Google" id="ProtNLM"/>
    </source>
</evidence>
<keyword evidence="1" id="KW-1133">Transmembrane helix</keyword>
<dbReference type="EMBL" id="CP036425">
    <property type="protein sequence ID" value="QDU34118.1"/>
    <property type="molecule type" value="Genomic_DNA"/>
</dbReference>
<dbReference type="Pfam" id="PF07963">
    <property type="entry name" value="N_methyl"/>
    <property type="match status" value="1"/>
</dbReference>
<accession>A0A517YV54</accession>
<dbReference type="PANTHER" id="PTHR30093:SF2">
    <property type="entry name" value="TYPE II SECRETION SYSTEM PROTEIN H"/>
    <property type="match status" value="1"/>
</dbReference>
<keyword evidence="1" id="KW-0472">Membrane</keyword>